<dbReference type="OrthoDB" id="9782022at2"/>
<dbReference type="EMBL" id="RRCF01000001">
    <property type="protein sequence ID" value="RRJ22962.1"/>
    <property type="molecule type" value="Genomic_DNA"/>
</dbReference>
<dbReference type="Gene3D" id="3.40.630.30">
    <property type="match status" value="1"/>
</dbReference>
<dbReference type="InterPro" id="IPR017138">
    <property type="entry name" value="Asp_Glu_LeuTrfase"/>
</dbReference>
<organism evidence="6 7">
    <name type="scientific">Rheinheimera mesophila</name>
    <dbReference type="NCBI Taxonomy" id="1547515"/>
    <lineage>
        <taxon>Bacteria</taxon>
        <taxon>Pseudomonadati</taxon>
        <taxon>Pseudomonadota</taxon>
        <taxon>Gammaproteobacteria</taxon>
        <taxon>Chromatiales</taxon>
        <taxon>Chromatiaceae</taxon>
        <taxon>Rheinheimera</taxon>
    </lineage>
</organism>
<dbReference type="GO" id="GO:0071596">
    <property type="term" value="P:ubiquitin-dependent protein catabolic process via the N-end rule pathway"/>
    <property type="evidence" value="ECO:0007669"/>
    <property type="project" value="InterPro"/>
</dbReference>
<name>A0A3P3QP03_9GAMM</name>
<dbReference type="GO" id="GO:0005737">
    <property type="term" value="C:cytoplasm"/>
    <property type="evidence" value="ECO:0007669"/>
    <property type="project" value="TreeGrafter"/>
</dbReference>
<keyword evidence="1" id="KW-0963">Cytoplasm</keyword>
<dbReference type="NCBIfam" id="NF002346">
    <property type="entry name" value="PRK01305.2-3"/>
    <property type="match status" value="1"/>
</dbReference>
<dbReference type="EC" id="2.3.2.8" evidence="6"/>
<protein>
    <submittedName>
        <fullName evidence="6">Arginyltransferase</fullName>
        <ecNumber evidence="6">2.3.2.8</ecNumber>
    </submittedName>
</protein>
<keyword evidence="2 6" id="KW-0808">Transferase</keyword>
<comment type="caution">
    <text evidence="6">The sequence shown here is derived from an EMBL/GenBank/DDBJ whole genome shotgun (WGS) entry which is preliminary data.</text>
</comment>
<dbReference type="RefSeq" id="WP_046518733.1">
    <property type="nucleotide sequence ID" value="NZ_LAVS01000004.1"/>
</dbReference>
<evidence type="ECO:0000313" key="7">
    <source>
        <dbReference type="Proteomes" id="UP000276260"/>
    </source>
</evidence>
<keyword evidence="7" id="KW-1185">Reference proteome</keyword>
<dbReference type="Proteomes" id="UP000276260">
    <property type="component" value="Unassembled WGS sequence"/>
</dbReference>
<evidence type="ECO:0000259" key="4">
    <source>
        <dbReference type="Pfam" id="PF04376"/>
    </source>
</evidence>
<dbReference type="Pfam" id="PF04376">
    <property type="entry name" value="ATE_N"/>
    <property type="match status" value="1"/>
</dbReference>
<evidence type="ECO:0000256" key="1">
    <source>
        <dbReference type="ARBA" id="ARBA00022490"/>
    </source>
</evidence>
<gene>
    <name evidence="6" type="ORF">EIK76_02420</name>
</gene>
<dbReference type="InterPro" id="IPR007471">
    <property type="entry name" value="N-end_Aminoacyl_Trfase_N"/>
</dbReference>
<dbReference type="AlphaFoldDB" id="A0A3P3QP03"/>
<dbReference type="PANTHER" id="PTHR21367:SF1">
    <property type="entry name" value="ARGINYL-TRNA--PROTEIN TRANSFERASE 1"/>
    <property type="match status" value="1"/>
</dbReference>
<reference evidence="6 7" key="1">
    <citation type="submission" date="2018-11" db="EMBL/GenBank/DDBJ databases">
        <title>Draft genome analysis of Rheinheimera mesophila isolated from an industrial waste site.</title>
        <authorList>
            <person name="Yu Q."/>
            <person name="Qi Y."/>
            <person name="Zhang H."/>
            <person name="Lu Y."/>
            <person name="Pu J."/>
        </authorList>
    </citation>
    <scope>NUCLEOTIDE SEQUENCE [LARGE SCALE GENOMIC DNA]</scope>
    <source>
        <strain evidence="6 7">IITR13</strain>
    </source>
</reference>
<dbReference type="InterPro" id="IPR030700">
    <property type="entry name" value="N-end_Aminoacyl_Trfase"/>
</dbReference>
<dbReference type="PANTHER" id="PTHR21367">
    <property type="entry name" value="ARGININE-TRNA-PROTEIN TRANSFERASE 1"/>
    <property type="match status" value="1"/>
</dbReference>
<proteinExistence type="predicted"/>
<keyword evidence="3 6" id="KW-0012">Acyltransferase</keyword>
<sequence>MSGLKLGVSQQQQCNYLPDRQERLLFTLPDEPLSAEFYQQLLTLNFRRSGEQIYTTYCEGCQQCQSVRLKATEVQLSSSQRRLWSKAKRSQWRYQWAQTEDKNNCTEKYYALYQSYIDSKHAGSSMSPTSPEQMSYLWQANWLKIQFLEQYLDDQLVAVTVVDCTPDAFSAVYTFYQTGHALAFGTLAILALIEQAKAETIQFVYLGYYIQHCQKMNYKAKFLPQQRFIAGEWLSFC</sequence>
<dbReference type="Pfam" id="PF04377">
    <property type="entry name" value="ATE_C"/>
    <property type="match status" value="1"/>
</dbReference>
<dbReference type="InterPro" id="IPR007472">
    <property type="entry name" value="N-end_Aminoacyl_Trfase_C"/>
</dbReference>
<dbReference type="PIRSF" id="PIRSF037208">
    <property type="entry name" value="ATE_pro_prd"/>
    <property type="match status" value="1"/>
</dbReference>
<dbReference type="GO" id="GO:0004057">
    <property type="term" value="F:arginyl-tRNA--protein transferase activity"/>
    <property type="evidence" value="ECO:0007669"/>
    <property type="project" value="UniProtKB-EC"/>
</dbReference>
<evidence type="ECO:0000256" key="3">
    <source>
        <dbReference type="ARBA" id="ARBA00023315"/>
    </source>
</evidence>
<accession>A0A3P3QP03</accession>
<feature type="domain" description="N-end rule aminoacyl transferase C-terminal" evidence="5">
    <location>
        <begin position="109"/>
        <end position="227"/>
    </location>
</feature>
<dbReference type="SUPFAM" id="SSF55729">
    <property type="entry name" value="Acyl-CoA N-acyltransferases (Nat)"/>
    <property type="match status" value="1"/>
</dbReference>
<evidence type="ECO:0000256" key="2">
    <source>
        <dbReference type="ARBA" id="ARBA00022679"/>
    </source>
</evidence>
<evidence type="ECO:0000313" key="6">
    <source>
        <dbReference type="EMBL" id="RRJ22962.1"/>
    </source>
</evidence>
<feature type="domain" description="N-end aminoacyl transferase N-terminal" evidence="4">
    <location>
        <begin position="12"/>
        <end position="82"/>
    </location>
</feature>
<evidence type="ECO:0000259" key="5">
    <source>
        <dbReference type="Pfam" id="PF04377"/>
    </source>
</evidence>
<dbReference type="InterPro" id="IPR016181">
    <property type="entry name" value="Acyl_CoA_acyltransferase"/>
</dbReference>
<dbReference type="GO" id="GO:0008914">
    <property type="term" value="F:leucyl-tRNA--protein transferase activity"/>
    <property type="evidence" value="ECO:0007669"/>
    <property type="project" value="InterPro"/>
</dbReference>